<feature type="compositionally biased region" description="Basic and acidic residues" evidence="5">
    <location>
        <begin position="17"/>
        <end position="26"/>
    </location>
</feature>
<feature type="compositionally biased region" description="Low complexity" evidence="5">
    <location>
        <begin position="1339"/>
        <end position="1352"/>
    </location>
</feature>
<keyword evidence="2" id="KW-0698">rRNA processing</keyword>
<feature type="domain" description="S1 motif" evidence="6">
    <location>
        <begin position="844"/>
        <end position="906"/>
    </location>
</feature>
<dbReference type="Pfam" id="PF24685">
    <property type="entry name" value="OB_RRP5_4th"/>
    <property type="match status" value="1"/>
</dbReference>
<reference evidence="8" key="1">
    <citation type="submission" date="2025-08" db="UniProtKB">
        <authorList>
            <consortium name="RefSeq"/>
        </authorList>
    </citation>
    <scope>IDENTIFICATION</scope>
</reference>
<evidence type="ECO:0000259" key="6">
    <source>
        <dbReference type="PROSITE" id="PS50126"/>
    </source>
</evidence>
<sequence>MWKAEEDFPRGGARKQKPQEDEGKGDENEELPVKKNANKQQKAIKRKRSDSELTTVSLPLKKVKKRSSEGHVGVPLHQCLTTELCVLGCVREAHEYHVSVSLPGNRLATLPITEISPAYTQQLQKLAQSAEPEISEDLKPVDEMFRPGLLVPVKVTTVEEDKQKNKTFVKLSSVPASLNSSLPLSSLTDGLLLFGSVSSVEDHGYRVDLGIKSLQAFLSSKDAEAFVQTYNSGEPLSVGQPLWCVLKMKGKSGIKEGETRAVNVTVEPTLVKQATLEETTSLNTVLPGMRVKAVIEKKTDTGLIGKVYNFEAVIHGSQVPKSPLTYKVKAEVDARVLYVHPVTKVLQLTALPELVNSDGGAIGLFQDLRVGNILEAKVLRLDKKKGVYFSLPKGVRAFAALSKLTDKTNEPDITAYAVGASHQCRILGFNFIEGVALVTLKQSILSQKFLTIHDVNIGDVVEATVTEVHLNGVAVTLSRGINSFIPGMHLADVPIKRPEKKFDAGMKLKCRVLRINHQKNKVILTHKKSLVKAKHPIITDYSELRRHMELEGVIVAVKERVVIVSLFGDVKGFVSRKYMSTEQVEDPTTLFYVGQVIRCRVVFCDAEQKKLVLSFNFGTSKGKADSDVSSQDHYELGKIVSARIVSQEENGYRLSLHSGKEMAFLPYSHLSDYREIQELRKQAMKPRLQLERVTYYYRRKQPIMTMKECFLQAAQQKQLLENFADLKSGQLLPAVIQNHEDYGIFLELAAGHTGLCPAKTLTNLQPANLQELFKRGQSVITRLAKIDSEKERFLGSLRVDECYEGGLEQPLTLLKNYLKSREDTLDLLFAEHEELSCYSDVKLGDVVQVTVSSVFKKGVLGELPSGAKALATKYHFGGVEPKEGQSYEAVVLFVDPLTPCVELTIEPRVVRAVKNRRENVKTQLKAEQVLKGDVLLVNPEFLLLGLRGHGAGKFVFVPGRKHMNDVEANPMYKVGTFTDVVIKEGFGDSQIGVLLMNDPAAKAKEEEELRKRKQAIHQIKPETFMEAKVKTVHPLQLNIAAGNLHGRVHISEAADDLKQGENPLRRFHPEQMIKVRVIGLRDVKSQSYLPVTKVKSSRTLLECTLKESKLKGKTKELLVPELDLAIGDLVWVFVIKVSGHKVWVQVGLSQQGYIDFFRVSEDMSVVNDATNRFLPGQALLATVLNNDDSDKLVLSLVGSDIKLEVGQNVTAQISSMKTDTCLHVKLPSGRLGVIQSKPSILHAVGQYIRCRVESVEGDMATLSLLEDSKGPVVQRKKRKRKSSVSEKTEEAEIDPEKALKKQRRLKKKMKKRRAQAEEQKDSGVDINESSSEVEEEENTSAAAVAASVTTSEEPSEAPARLSLPGFSWDGQLLKEHGEENGASGNEEDDDDDDTVAPESLKSRKKKKREEEKLIQEYERNQLEGNLTPQTAADYERLVLQSPHSSLVWLRYMSHHVELGELEKARAVAEKALETISFREEQEKLNVWLAYLNMETIYSEPKEVKRLLERAVQYNEPLNVYLKQCEMYVSAGKTEDAEQLYIVMTRKYKKDKSVWKSYAQFLFKADRIQSARNLLQRCITVLDKKDHVEIITRFATLEFSHGDAERGRTMFENLIASYPGRTDLWSVYVDMVAKVGDTDGARHILERAVKQKLNSKKLSFLLQKFVRFEESYGTEDQVQRVRDMAVELMDS</sequence>
<dbReference type="PROSITE" id="PS50126">
    <property type="entry name" value="S1"/>
    <property type="match status" value="6"/>
</dbReference>
<dbReference type="PANTHER" id="PTHR23270:SF10">
    <property type="entry name" value="PROTEIN RRP5 HOMOLOG"/>
    <property type="match status" value="1"/>
</dbReference>
<evidence type="ECO:0000256" key="2">
    <source>
        <dbReference type="ARBA" id="ARBA00022552"/>
    </source>
</evidence>
<dbReference type="Gene3D" id="1.25.40.10">
    <property type="entry name" value="Tetratricopeptide repeat domain"/>
    <property type="match status" value="1"/>
</dbReference>
<dbReference type="Gene3D" id="2.40.50.140">
    <property type="entry name" value="Nucleic acid-binding proteins"/>
    <property type="match status" value="5"/>
</dbReference>
<dbReference type="InterPro" id="IPR003107">
    <property type="entry name" value="HAT"/>
</dbReference>
<dbReference type="InterPro" id="IPR012340">
    <property type="entry name" value="NA-bd_OB-fold"/>
</dbReference>
<evidence type="ECO:0000256" key="5">
    <source>
        <dbReference type="SAM" id="MobiDB-lite"/>
    </source>
</evidence>
<evidence type="ECO:0000313" key="7">
    <source>
        <dbReference type="Proteomes" id="UP000694888"/>
    </source>
</evidence>
<dbReference type="GeneID" id="101864445"/>
<dbReference type="InterPro" id="IPR003029">
    <property type="entry name" value="S1_domain"/>
</dbReference>
<organism evidence="7 8">
    <name type="scientific">Aplysia californica</name>
    <name type="common">California sea hare</name>
    <dbReference type="NCBI Taxonomy" id="6500"/>
    <lineage>
        <taxon>Eukaryota</taxon>
        <taxon>Metazoa</taxon>
        <taxon>Spiralia</taxon>
        <taxon>Lophotrochozoa</taxon>
        <taxon>Mollusca</taxon>
        <taxon>Gastropoda</taxon>
        <taxon>Heterobranchia</taxon>
        <taxon>Euthyneura</taxon>
        <taxon>Tectipleura</taxon>
        <taxon>Aplysiida</taxon>
        <taxon>Aplysioidea</taxon>
        <taxon>Aplysiidae</taxon>
        <taxon>Aplysia</taxon>
    </lineage>
</organism>
<dbReference type="InterPro" id="IPR048058">
    <property type="entry name" value="Rrp5_S1_rpt_hs11_sc8"/>
</dbReference>
<protein>
    <submittedName>
        <fullName evidence="8">Protein RRP5 homolog</fullName>
    </submittedName>
</protein>
<dbReference type="InterPro" id="IPR011990">
    <property type="entry name" value="TPR-like_helical_dom_sf"/>
</dbReference>
<dbReference type="InterPro" id="IPR055430">
    <property type="entry name" value="HAT_Syf1_CNRKL1_C"/>
</dbReference>
<feature type="domain" description="S1 motif" evidence="6">
    <location>
        <begin position="729"/>
        <end position="798"/>
    </location>
</feature>
<feature type="compositionally biased region" description="Acidic residues" evidence="5">
    <location>
        <begin position="1385"/>
        <end position="1395"/>
    </location>
</feature>
<feature type="domain" description="S1 motif" evidence="6">
    <location>
        <begin position="1127"/>
        <end position="1197"/>
    </location>
</feature>
<dbReference type="Pfam" id="PF23231">
    <property type="entry name" value="HAT_Syf1_CNRKL1_C"/>
    <property type="match status" value="1"/>
</dbReference>
<dbReference type="PANTHER" id="PTHR23270">
    <property type="entry name" value="PROGRAMMED CELL DEATH PROTEIN 11 PRE-RRNA PROCESSING PROTEIN RRP5"/>
    <property type="match status" value="1"/>
</dbReference>
<feature type="compositionally biased region" description="Basic and acidic residues" evidence="5">
    <location>
        <begin position="1314"/>
        <end position="1323"/>
    </location>
</feature>
<evidence type="ECO:0000256" key="1">
    <source>
        <dbReference type="ARBA" id="ARBA00004604"/>
    </source>
</evidence>
<feature type="region of interest" description="Disordered" evidence="5">
    <location>
        <begin position="1"/>
        <end position="51"/>
    </location>
</feature>
<dbReference type="Proteomes" id="UP000694888">
    <property type="component" value="Unplaced"/>
</dbReference>
<feature type="compositionally biased region" description="Basic and acidic residues" evidence="5">
    <location>
        <begin position="1283"/>
        <end position="1299"/>
    </location>
</feature>
<evidence type="ECO:0000256" key="4">
    <source>
        <dbReference type="ARBA" id="ARBA00023242"/>
    </source>
</evidence>
<dbReference type="Pfam" id="PF00575">
    <property type="entry name" value="S1"/>
    <property type="match status" value="1"/>
</dbReference>
<feature type="domain" description="S1 motif" evidence="6">
    <location>
        <begin position="547"/>
        <end position="616"/>
    </location>
</feature>
<dbReference type="CDD" id="cd05702">
    <property type="entry name" value="S1_Rrp5_repeat_hs11_sc8"/>
    <property type="match status" value="1"/>
</dbReference>
<dbReference type="InterPro" id="IPR057302">
    <property type="entry name" value="Rrp5_S1"/>
</dbReference>
<evidence type="ECO:0000313" key="8">
    <source>
        <dbReference type="RefSeq" id="XP_005094140.1"/>
    </source>
</evidence>
<keyword evidence="4" id="KW-0539">Nucleus</keyword>
<dbReference type="RefSeq" id="XP_005094140.1">
    <property type="nucleotide sequence ID" value="XM_005094083.2"/>
</dbReference>
<dbReference type="InterPro" id="IPR057301">
    <property type="entry name" value="Rrp5_OB_4th"/>
</dbReference>
<dbReference type="Pfam" id="PF23459">
    <property type="entry name" value="S1_RRP5"/>
    <property type="match status" value="1"/>
</dbReference>
<keyword evidence="7" id="KW-1185">Reference proteome</keyword>
<feature type="domain" description="S1 motif" evidence="6">
    <location>
        <begin position="458"/>
        <end position="527"/>
    </location>
</feature>
<comment type="subcellular location">
    <subcellularLocation>
        <location evidence="1">Nucleus</location>
        <location evidence="1">Nucleolus</location>
    </subcellularLocation>
</comment>
<dbReference type="SUPFAM" id="SSF48452">
    <property type="entry name" value="TPR-like"/>
    <property type="match status" value="1"/>
</dbReference>
<proteinExistence type="predicted"/>
<dbReference type="SUPFAM" id="SSF50249">
    <property type="entry name" value="Nucleic acid-binding proteins"/>
    <property type="match status" value="8"/>
</dbReference>
<accession>A0ABM0JI41</accession>
<dbReference type="InterPro" id="IPR045209">
    <property type="entry name" value="Rrp5"/>
</dbReference>
<keyword evidence="3" id="KW-0677">Repeat</keyword>
<gene>
    <name evidence="8" type="primary">LOC101864445</name>
</gene>
<feature type="compositionally biased region" description="Basic residues" evidence="5">
    <location>
        <begin position="1300"/>
        <end position="1313"/>
    </location>
</feature>
<dbReference type="SMART" id="SM00386">
    <property type="entry name" value="HAT"/>
    <property type="match status" value="6"/>
</dbReference>
<feature type="domain" description="S1 motif" evidence="6">
    <location>
        <begin position="371"/>
        <end position="441"/>
    </location>
</feature>
<name>A0ABM0JI41_APLCA</name>
<evidence type="ECO:0000256" key="3">
    <source>
        <dbReference type="ARBA" id="ARBA00022737"/>
    </source>
</evidence>
<dbReference type="SMART" id="SM00316">
    <property type="entry name" value="S1"/>
    <property type="match status" value="11"/>
</dbReference>
<feature type="region of interest" description="Disordered" evidence="5">
    <location>
        <begin position="1270"/>
        <end position="1410"/>
    </location>
</feature>